<comment type="similarity">
    <text evidence="1">Belongs to the NOP5/NOP56 family.</text>
</comment>
<dbReference type="EMBL" id="DVAB01000050">
    <property type="protein sequence ID" value="HIK00969.1"/>
    <property type="molecule type" value="Genomic_DNA"/>
</dbReference>
<proteinExistence type="inferred from homology"/>
<evidence type="ECO:0000259" key="2">
    <source>
        <dbReference type="PROSITE" id="PS51358"/>
    </source>
</evidence>
<dbReference type="Pfam" id="PF21572">
    <property type="entry name" value="Nop5_56-rel_N_Arc"/>
    <property type="match status" value="1"/>
</dbReference>
<dbReference type="InterPro" id="IPR047099">
    <property type="entry name" value="Nop5_N_sf"/>
</dbReference>
<evidence type="ECO:0000256" key="1">
    <source>
        <dbReference type="ARBA" id="ARBA00009211"/>
    </source>
</evidence>
<dbReference type="InterPro" id="IPR002687">
    <property type="entry name" value="Nop_dom"/>
</dbReference>
<dbReference type="Gene3D" id="3.30.420.220">
    <property type="match status" value="1"/>
</dbReference>
<dbReference type="GO" id="GO:0031428">
    <property type="term" value="C:box C/D methylation guide snoRNP complex"/>
    <property type="evidence" value="ECO:0007669"/>
    <property type="project" value="InterPro"/>
</dbReference>
<reference evidence="3 4" key="1">
    <citation type="journal article" name="Nat. Commun.">
        <title>Undinarchaeota illuminate DPANN phylogeny and the impact of gene transfer on archaeal evolution.</title>
        <authorList>
            <person name="Dombrowski N."/>
            <person name="Williams T.A."/>
            <person name="Sun J."/>
            <person name="Woodcroft B.J."/>
            <person name="Lee J.H."/>
            <person name="Minh B.Q."/>
            <person name="Rinke C."/>
            <person name="Spang A."/>
        </authorList>
    </citation>
    <scope>NUCLEOTIDE SEQUENCE [LARGE SCALE GENOMIC DNA]</scope>
    <source>
        <strain evidence="3">MAG_bin1129</strain>
    </source>
</reference>
<comment type="caution">
    <text evidence="3">The sequence shown here is derived from an EMBL/GenBank/DDBJ whole genome shotgun (WGS) entry which is preliminary data.</text>
</comment>
<name>A0A832XH36_9ARCH</name>
<dbReference type="PANTHER" id="PTHR10894:SF0">
    <property type="entry name" value="NUCLEOLAR PROTEIN 56"/>
    <property type="match status" value="1"/>
</dbReference>
<accession>A0A832XH36</accession>
<dbReference type="InterPro" id="IPR048896">
    <property type="entry name" value="Nop5_56-rel_N"/>
</dbReference>
<dbReference type="GO" id="GO:0030515">
    <property type="term" value="F:snoRNA binding"/>
    <property type="evidence" value="ECO:0007669"/>
    <property type="project" value="InterPro"/>
</dbReference>
<dbReference type="Gene3D" id="1.10.287.4070">
    <property type="match status" value="2"/>
</dbReference>
<dbReference type="SMART" id="SM00931">
    <property type="entry name" value="NOSIC"/>
    <property type="match status" value="1"/>
</dbReference>
<evidence type="ECO:0000313" key="4">
    <source>
        <dbReference type="Proteomes" id="UP000646946"/>
    </source>
</evidence>
<dbReference type="PANTHER" id="PTHR10894">
    <property type="entry name" value="NUCLEOLAR PROTEIN 5 NUCLEOLAR PROTEIN NOP5 NOP58"/>
    <property type="match status" value="1"/>
</dbReference>
<sequence length="358" mass="40432">MAAHLAICPIGVFACDETGKLVDKELFERNSEHVARKFLQLKNGKIIPELKILYERVSKKYNELTLEHQNNFDLEIQTEVPNLCGKVLRQQIRDLASEFGFHPIEHFVYNLGIALTEETLQIELSRPDKRIIQVIGALEELDETTNVLSERLREWYLIFHPELIKQIDKHETFARLIAKGKVDKKDSIGGNFNDSDLNTLKFFAQSVSESFSLREVLENYLDNLMKEHFPNLKAVATSQIGAKLIAIAGDSTRLARMPSSTIQVLGAEKSLFRHLTTGSKPPKYGVILKHTFLQSAPQRLRGKIARSLAAKISLAIKTDLYSKEFVGDKLRKDLEQKIATIKGGGKKSSSEAFSRGEK</sequence>
<dbReference type="InterPro" id="IPR036070">
    <property type="entry name" value="Nop_dom_sf"/>
</dbReference>
<dbReference type="InterPro" id="IPR012976">
    <property type="entry name" value="NOSIC"/>
</dbReference>
<dbReference type="PROSITE" id="PS51358">
    <property type="entry name" value="NOP"/>
    <property type="match status" value="1"/>
</dbReference>
<evidence type="ECO:0000313" key="3">
    <source>
        <dbReference type="EMBL" id="HIK00969.1"/>
    </source>
</evidence>
<dbReference type="InterPro" id="IPR045056">
    <property type="entry name" value="Nop56/Nop58"/>
</dbReference>
<organism evidence="3 4">
    <name type="scientific">Candidatus Naiadarchaeum limnaeum</name>
    <dbReference type="NCBI Taxonomy" id="2756139"/>
    <lineage>
        <taxon>Archaea</taxon>
        <taxon>Candidatus Undinarchaeota</taxon>
        <taxon>Candidatus Undinarchaeia</taxon>
        <taxon>Candidatus Naiadarchaeales</taxon>
        <taxon>Candidatus Naiadarchaeaceae</taxon>
        <taxon>Candidatus Naiadarchaeum</taxon>
    </lineage>
</organism>
<dbReference type="AlphaFoldDB" id="A0A832XH36"/>
<feature type="domain" description="Nop" evidence="2">
    <location>
        <begin position="228"/>
        <end position="343"/>
    </location>
</feature>
<dbReference type="InterPro" id="IPR042239">
    <property type="entry name" value="Nop_C"/>
</dbReference>
<protein>
    <recommendedName>
        <fullName evidence="2">Nop domain-containing protein</fullName>
    </recommendedName>
</protein>
<gene>
    <name evidence="3" type="ORF">H1016_05555</name>
</gene>
<dbReference type="Proteomes" id="UP000646946">
    <property type="component" value="Unassembled WGS sequence"/>
</dbReference>
<keyword evidence="4" id="KW-1185">Reference proteome</keyword>
<dbReference type="Pfam" id="PF01798">
    <property type="entry name" value="Nop"/>
    <property type="match status" value="2"/>
</dbReference>
<dbReference type="SUPFAM" id="SSF89124">
    <property type="entry name" value="Nop domain"/>
    <property type="match status" value="1"/>
</dbReference>
<dbReference type="Gene3D" id="1.10.246.90">
    <property type="entry name" value="Nop domain"/>
    <property type="match status" value="1"/>
</dbReference>